<accession>A0A0C3EAV4</accession>
<dbReference type="EMBL" id="JXOK01000019">
    <property type="protein sequence ID" value="KIN11568.1"/>
    <property type="molecule type" value="Genomic_DNA"/>
</dbReference>
<dbReference type="Proteomes" id="UP000031977">
    <property type="component" value="Unassembled WGS sequence"/>
</dbReference>
<gene>
    <name evidence="1" type="ORF">SU60_07140</name>
</gene>
<proteinExistence type="predicted"/>
<organism evidence="1 2">
    <name type="scientific">Vibrio mytili</name>
    <dbReference type="NCBI Taxonomy" id="50718"/>
    <lineage>
        <taxon>Bacteria</taxon>
        <taxon>Pseudomonadati</taxon>
        <taxon>Pseudomonadota</taxon>
        <taxon>Gammaproteobacteria</taxon>
        <taxon>Vibrionales</taxon>
        <taxon>Vibrionaceae</taxon>
        <taxon>Vibrio</taxon>
    </lineage>
</organism>
<protein>
    <submittedName>
        <fullName evidence="1">Uncharacterized protein</fullName>
    </submittedName>
</protein>
<dbReference type="OrthoDB" id="6388959at2"/>
<dbReference type="AlphaFoldDB" id="A0A0C3EAV4"/>
<name>A0A0C3EAV4_9VIBR</name>
<reference evidence="1 2" key="1">
    <citation type="submission" date="2015-01" db="EMBL/GenBank/DDBJ databases">
        <title>Draft genome of Vibrio mytili type strain CAIM 528.</title>
        <authorList>
            <person name="Gonzalez-Castillo A."/>
            <person name="Gomez-Gil B."/>
            <person name="Enciso-Ibarra J."/>
        </authorList>
    </citation>
    <scope>NUCLEOTIDE SEQUENCE [LARGE SCALE GENOMIC DNA]</scope>
    <source>
        <strain evidence="1 2">CAIM 528</strain>
    </source>
</reference>
<keyword evidence="2" id="KW-1185">Reference proteome</keyword>
<comment type="caution">
    <text evidence="1">The sequence shown here is derived from an EMBL/GenBank/DDBJ whole genome shotgun (WGS) entry which is preliminary data.</text>
</comment>
<evidence type="ECO:0000313" key="1">
    <source>
        <dbReference type="EMBL" id="KIN11568.1"/>
    </source>
</evidence>
<evidence type="ECO:0000313" key="2">
    <source>
        <dbReference type="Proteomes" id="UP000031977"/>
    </source>
</evidence>
<dbReference type="RefSeq" id="WP_041154913.1">
    <property type="nucleotide sequence ID" value="NZ_CBCRVP010000001.1"/>
</dbReference>
<sequence>MNPVGSSAVNVYNSQPTKVVTTKTSSGEVSANSIQTPQSKVSLSNEGKALLAALQQIDQESQAEAPKAKTVGDKVESFAHGALGIDSPEKIKEEDDSYSAGQYVSAALSVGGFLLALL</sequence>